<gene>
    <name evidence="3" type="ORF">C5749_13255</name>
</gene>
<sequence>MKKISRLLLLCVVGLAASCNKEMATPESVDSVLTDGDLSAQTVRPLAAGMGPYDLLGYGYDVLGQYANAASQGNSIIDIERLKNDHPNRVIEGRPLSQEYTEEYGENAEQYSRSVSNKASATAGFKLFGWELSSKFNYENNDSSSFDGKYIYGSYNLVIKQKRYRLNAPTELLRTYLTDEFSTDLSTQSAAYIVRKYGPFVLTDIYTGGKFDMKFQSETRNSNRTQAARIGIKVGAKAIFDVEVDGARDVNTSAANQNFSKKLSYSTLGGDPTKELRGVIDLDASAPKINIKNWQNSVTPENSVLVDFGRDGLIPIYELVADASKRSALKSAFENYLENGVVKNVYKDKPVYILYIDGMWLPRPTRHDNNHVLSMDLANEYHSAENRGIAFYAYDYQVPGTLPVYRYLAKSNSNNFYTLNPGAEYMADMTYEGIAFYAYPNNSSNSKLKPVHRWYSQYYTDHYYSLVRGNHVNYEYEGVKFYVPR</sequence>
<feature type="domain" description="MACPF" evidence="2">
    <location>
        <begin position="15"/>
        <end position="352"/>
    </location>
</feature>
<dbReference type="PROSITE" id="PS51257">
    <property type="entry name" value="PROKAR_LIPOPROTEIN"/>
    <property type="match status" value="1"/>
</dbReference>
<dbReference type="InterPro" id="IPR043708">
    <property type="entry name" value="DUF5648"/>
</dbReference>
<dbReference type="Pfam" id="PF18885">
    <property type="entry name" value="DUF5648"/>
    <property type="match status" value="1"/>
</dbReference>
<feature type="signal peptide" evidence="1">
    <location>
        <begin position="1"/>
        <end position="24"/>
    </location>
</feature>
<reference evidence="3 4" key="1">
    <citation type="submission" date="2018-02" db="EMBL/GenBank/DDBJ databases">
        <title>The draft genome of Sphingobacterium gobiense H7.</title>
        <authorList>
            <person name="Li L."/>
            <person name="Liu L."/>
            <person name="Zhang X."/>
            <person name="Wang T."/>
            <person name="Liang L."/>
        </authorList>
    </citation>
    <scope>NUCLEOTIDE SEQUENCE [LARGE SCALE GENOMIC DNA]</scope>
    <source>
        <strain evidence="3 4">ACCC 05757</strain>
    </source>
</reference>
<dbReference type="OrthoDB" id="1038436at2"/>
<dbReference type="InterPro" id="IPR020864">
    <property type="entry name" value="MACPF"/>
</dbReference>
<dbReference type="AlphaFoldDB" id="A0A2S9JMN2"/>
<keyword evidence="4" id="KW-1185">Reference proteome</keyword>
<evidence type="ECO:0000256" key="1">
    <source>
        <dbReference type="SAM" id="SignalP"/>
    </source>
</evidence>
<dbReference type="EMBL" id="PVBS01000002">
    <property type="protein sequence ID" value="PRD54423.1"/>
    <property type="molecule type" value="Genomic_DNA"/>
</dbReference>
<dbReference type="PROSITE" id="PS51412">
    <property type="entry name" value="MACPF_2"/>
    <property type="match status" value="1"/>
</dbReference>
<name>A0A2S9JMN2_9SPHI</name>
<dbReference type="Proteomes" id="UP000238642">
    <property type="component" value="Unassembled WGS sequence"/>
</dbReference>
<comment type="caution">
    <text evidence="3">The sequence shown here is derived from an EMBL/GenBank/DDBJ whole genome shotgun (WGS) entry which is preliminary data.</text>
</comment>
<evidence type="ECO:0000313" key="4">
    <source>
        <dbReference type="Proteomes" id="UP000238642"/>
    </source>
</evidence>
<proteinExistence type="predicted"/>
<feature type="chain" id="PRO_5015528998" description="MACPF domain-containing protein" evidence="1">
    <location>
        <begin position="25"/>
        <end position="485"/>
    </location>
</feature>
<evidence type="ECO:0000259" key="2">
    <source>
        <dbReference type="PROSITE" id="PS51412"/>
    </source>
</evidence>
<accession>A0A2S9JMN2</accession>
<protein>
    <recommendedName>
        <fullName evidence="2">MACPF domain-containing protein</fullName>
    </recommendedName>
</protein>
<keyword evidence="1" id="KW-0732">Signal</keyword>
<evidence type="ECO:0000313" key="3">
    <source>
        <dbReference type="EMBL" id="PRD54423.1"/>
    </source>
</evidence>
<organism evidence="3 4">
    <name type="scientific">Sphingobacterium gobiense</name>
    <dbReference type="NCBI Taxonomy" id="1382456"/>
    <lineage>
        <taxon>Bacteria</taxon>
        <taxon>Pseudomonadati</taxon>
        <taxon>Bacteroidota</taxon>
        <taxon>Sphingobacteriia</taxon>
        <taxon>Sphingobacteriales</taxon>
        <taxon>Sphingobacteriaceae</taxon>
        <taxon>Sphingobacterium</taxon>
    </lineage>
</organism>
<dbReference type="Pfam" id="PF01823">
    <property type="entry name" value="MACPF"/>
    <property type="match status" value="1"/>
</dbReference>